<dbReference type="InterPro" id="IPR040982">
    <property type="entry name" value="DNA_pol3_finger"/>
</dbReference>
<gene>
    <name evidence="2" type="ORF">S03H2_62472</name>
</gene>
<dbReference type="EMBL" id="BARU01040406">
    <property type="protein sequence ID" value="GAH77594.1"/>
    <property type="molecule type" value="Genomic_DNA"/>
</dbReference>
<evidence type="ECO:0000313" key="2">
    <source>
        <dbReference type="EMBL" id="GAH77594.1"/>
    </source>
</evidence>
<feature type="non-terminal residue" evidence="2">
    <location>
        <position position="100"/>
    </location>
</feature>
<proteinExistence type="predicted"/>
<evidence type="ECO:0000259" key="1">
    <source>
        <dbReference type="Pfam" id="PF17657"/>
    </source>
</evidence>
<protein>
    <recommendedName>
        <fullName evidence="1">DNA polymerase III alpha subunit finger domain-containing protein</fullName>
    </recommendedName>
</protein>
<feature type="domain" description="DNA polymerase III alpha subunit finger" evidence="1">
    <location>
        <begin position="2"/>
        <end position="100"/>
    </location>
</feature>
<dbReference type="Pfam" id="PF17657">
    <property type="entry name" value="DNA_pol3_finger"/>
    <property type="match status" value="1"/>
</dbReference>
<name>X1JGZ3_9ZZZZ</name>
<reference evidence="2" key="1">
    <citation type="journal article" date="2014" name="Front. Microbiol.">
        <title>High frequency of phylogenetically diverse reductive dehalogenase-homologous genes in deep subseafloor sedimentary metagenomes.</title>
        <authorList>
            <person name="Kawai M."/>
            <person name="Futagami T."/>
            <person name="Toyoda A."/>
            <person name="Takaki Y."/>
            <person name="Nishi S."/>
            <person name="Hori S."/>
            <person name="Arai W."/>
            <person name="Tsubouchi T."/>
            <person name="Morono Y."/>
            <person name="Uchiyama I."/>
            <person name="Ito T."/>
            <person name="Fujiyama A."/>
            <person name="Inagaki F."/>
            <person name="Takami H."/>
        </authorList>
    </citation>
    <scope>NUCLEOTIDE SEQUENCE</scope>
    <source>
        <strain evidence="2">Expedition CK06-06</strain>
    </source>
</reference>
<dbReference type="GO" id="GO:0006260">
    <property type="term" value="P:DNA replication"/>
    <property type="evidence" value="ECO:0007669"/>
    <property type="project" value="InterPro"/>
</dbReference>
<dbReference type="GO" id="GO:0008408">
    <property type="term" value="F:3'-5' exonuclease activity"/>
    <property type="evidence" value="ECO:0007669"/>
    <property type="project" value="InterPro"/>
</dbReference>
<sequence>MEDTLTNIKQNRGIDIEIDKIPRDDPEAFAILRDGKTVGTFQLESPAQREMAGRLLPSRFEDIIVSISLVRPGPLKSSMDKVYLPRRHGKEPVTYLHPRL</sequence>
<dbReference type="InterPro" id="IPR004805">
    <property type="entry name" value="DnaE2/DnaE/PolC"/>
</dbReference>
<dbReference type="AlphaFoldDB" id="X1JGZ3"/>
<dbReference type="PANTHER" id="PTHR32294">
    <property type="entry name" value="DNA POLYMERASE III SUBUNIT ALPHA"/>
    <property type="match status" value="1"/>
</dbReference>
<organism evidence="2">
    <name type="scientific">marine sediment metagenome</name>
    <dbReference type="NCBI Taxonomy" id="412755"/>
    <lineage>
        <taxon>unclassified sequences</taxon>
        <taxon>metagenomes</taxon>
        <taxon>ecological metagenomes</taxon>
    </lineage>
</organism>
<comment type="caution">
    <text evidence="2">The sequence shown here is derived from an EMBL/GenBank/DDBJ whole genome shotgun (WGS) entry which is preliminary data.</text>
</comment>
<accession>X1JGZ3</accession>